<feature type="transmembrane region" description="Helical" evidence="5">
    <location>
        <begin position="35"/>
        <end position="53"/>
    </location>
</feature>
<comment type="subcellular location">
    <subcellularLocation>
        <location evidence="1">Membrane</location>
        <topology evidence="1">Multi-pass membrane protein</topology>
    </subcellularLocation>
</comment>
<dbReference type="Pfam" id="PF02361">
    <property type="entry name" value="CbiQ"/>
    <property type="match status" value="1"/>
</dbReference>
<evidence type="ECO:0000313" key="6">
    <source>
        <dbReference type="EMBL" id="MBS2211768.1"/>
    </source>
</evidence>
<reference evidence="6 7" key="1">
    <citation type="journal article" date="2014" name="Int. J. Syst. Evol. Microbiol.">
        <title>Carboxylicivirga gen. nov. in the family Marinilabiliaceae with two novel species, Carboxylicivirga mesophila sp. nov. and Carboxylicivirga taeanensis sp. nov., and reclassification of Cytophaga fermentans as Saccharicrinis fermentans gen. nov., comb. nov.</title>
        <authorList>
            <person name="Yang S.H."/>
            <person name="Seo H.S."/>
            <person name="Woo J.H."/>
            <person name="Oh H.M."/>
            <person name="Jang H."/>
            <person name="Lee J.H."/>
            <person name="Kim S.J."/>
            <person name="Kwon K.K."/>
        </authorList>
    </citation>
    <scope>NUCLEOTIDE SEQUENCE [LARGE SCALE GENOMIC DNA]</scope>
    <source>
        <strain evidence="6 7">JCM 18290</strain>
    </source>
</reference>
<comment type="caution">
    <text evidence="6">The sequence shown here is derived from an EMBL/GenBank/DDBJ whole genome shotgun (WGS) entry which is preliminary data.</text>
</comment>
<dbReference type="RefSeq" id="WP_212228043.1">
    <property type="nucleotide sequence ID" value="NZ_JAGUCN010000010.1"/>
</dbReference>
<feature type="transmembrane region" description="Helical" evidence="5">
    <location>
        <begin position="60"/>
        <end position="82"/>
    </location>
</feature>
<name>A0ABS5K9S4_9BACT</name>
<proteinExistence type="predicted"/>
<evidence type="ECO:0000256" key="1">
    <source>
        <dbReference type="ARBA" id="ARBA00004141"/>
    </source>
</evidence>
<sequence>MLSENPAIAGILKGTGEKVFLVTTWLVLAISIQHWLSQSLMLIAGLVLLFRLVPKSNDKWLFLLFGGAFIFTGTLGLIFQVGNQTADAIMQFQLFGLWWNITQTSMQHAGIIALKAINGLSAIRLAMYCLSFEESMTLAKRCRIPDVVIELMLLSYRYLFGIKKTANEVMMAQRQRLGYVTLNNTIRSFAAMQSAVFIKSMRLSMQNYQAMQVRAYHGRIYCPEKWERSSFLNVLAIAGVACCFVALSFIRL</sequence>
<keyword evidence="4 5" id="KW-0472">Membrane</keyword>
<dbReference type="InterPro" id="IPR052770">
    <property type="entry name" value="Cobalt_transport_CbiQ"/>
</dbReference>
<keyword evidence="3 5" id="KW-1133">Transmembrane helix</keyword>
<keyword evidence="2 5" id="KW-0812">Transmembrane</keyword>
<evidence type="ECO:0000256" key="5">
    <source>
        <dbReference type="SAM" id="Phobius"/>
    </source>
</evidence>
<organism evidence="6 7">
    <name type="scientific">Carboxylicivirga mesophila</name>
    <dbReference type="NCBI Taxonomy" id="1166478"/>
    <lineage>
        <taxon>Bacteria</taxon>
        <taxon>Pseudomonadati</taxon>
        <taxon>Bacteroidota</taxon>
        <taxon>Bacteroidia</taxon>
        <taxon>Marinilabiliales</taxon>
        <taxon>Marinilabiliaceae</taxon>
        <taxon>Carboxylicivirga</taxon>
    </lineage>
</organism>
<dbReference type="EMBL" id="JAGUCN010000010">
    <property type="protein sequence ID" value="MBS2211768.1"/>
    <property type="molecule type" value="Genomic_DNA"/>
</dbReference>
<dbReference type="Proteomes" id="UP000721861">
    <property type="component" value="Unassembled WGS sequence"/>
</dbReference>
<dbReference type="PANTHER" id="PTHR43723">
    <property type="entry name" value="COBALT TRANSPORT PROTEIN CBIQ"/>
    <property type="match status" value="1"/>
</dbReference>
<protein>
    <recommendedName>
        <fullName evidence="8">Cobalt ECF transporter T component CbiQ</fullName>
    </recommendedName>
</protein>
<evidence type="ECO:0000256" key="4">
    <source>
        <dbReference type="ARBA" id="ARBA00023136"/>
    </source>
</evidence>
<dbReference type="CDD" id="cd16914">
    <property type="entry name" value="EcfT"/>
    <property type="match status" value="1"/>
</dbReference>
<feature type="transmembrane region" description="Helical" evidence="5">
    <location>
        <begin position="231"/>
        <end position="250"/>
    </location>
</feature>
<dbReference type="InterPro" id="IPR003339">
    <property type="entry name" value="ABC/ECF_trnsptr_transmembrane"/>
</dbReference>
<evidence type="ECO:0000256" key="2">
    <source>
        <dbReference type="ARBA" id="ARBA00022692"/>
    </source>
</evidence>
<gene>
    <name evidence="6" type="ORF">KEM09_10155</name>
</gene>
<evidence type="ECO:0008006" key="8">
    <source>
        <dbReference type="Google" id="ProtNLM"/>
    </source>
</evidence>
<evidence type="ECO:0000313" key="7">
    <source>
        <dbReference type="Proteomes" id="UP000721861"/>
    </source>
</evidence>
<accession>A0ABS5K9S4</accession>
<dbReference type="PANTHER" id="PTHR43723:SF1">
    <property type="entry name" value="COBALT TRANSPORT PROTEIN CBIQ"/>
    <property type="match status" value="1"/>
</dbReference>
<keyword evidence="7" id="KW-1185">Reference proteome</keyword>
<evidence type="ECO:0000256" key="3">
    <source>
        <dbReference type="ARBA" id="ARBA00022989"/>
    </source>
</evidence>